<keyword evidence="15" id="KW-1185">Reference proteome</keyword>
<evidence type="ECO:0000256" key="5">
    <source>
        <dbReference type="ARBA" id="ARBA00023053"/>
    </source>
</evidence>
<dbReference type="PRINTS" id="PR01084">
    <property type="entry name" value="NAHEXCHNGR"/>
</dbReference>
<dbReference type="GO" id="GO:0015386">
    <property type="term" value="F:potassium:proton antiporter activity"/>
    <property type="evidence" value="ECO:0007669"/>
    <property type="project" value="TreeGrafter"/>
</dbReference>
<feature type="transmembrane region" description="Helical" evidence="11">
    <location>
        <begin position="159"/>
        <end position="186"/>
    </location>
</feature>
<evidence type="ECO:0000256" key="9">
    <source>
        <dbReference type="RuleBase" id="RU003722"/>
    </source>
</evidence>
<feature type="transmembrane region" description="Helical" evidence="11">
    <location>
        <begin position="419"/>
        <end position="439"/>
    </location>
</feature>
<evidence type="ECO:0000256" key="12">
    <source>
        <dbReference type="SAM" id="SignalP"/>
    </source>
</evidence>
<keyword evidence="12" id="KW-0732">Signal</keyword>
<dbReference type="InterPro" id="IPR006153">
    <property type="entry name" value="Cation/H_exchanger_TM"/>
</dbReference>
<keyword evidence="3 9" id="KW-0812">Transmembrane</keyword>
<accession>A0A7T8KG09</accession>
<gene>
    <name evidence="14" type="ORF">FKW44_008334</name>
</gene>
<sequence>MTLMQRHFLLLSFSCLLILGSSVELNGQGSRDSQDGSHNSSSSHGGKGGGHGLSIASWRWGEYSSTILFTLMIILAAAFKIGFHHIPLLPEFVPESCVLIILGCVAGGIINTTLTFQEDHPFPKFTSELFFNVLLPPVILDSAFSLYDRDFLANLGPVLLFAIVGTLVNIFVIGLLIRLFFVLGLMGSAFTLSTIECLIFSSLISAVDPVAVLAIFEEIGVNMSLYFLVFGESLLNDGVTVVIYNTMKALDEQLEVAVTDYVIAVLSFFFVAGGGFLIGVIFGMFSAFLLKFTNHSRVIEPIVIISVAYFAFVIAETIHWSGIIALIGCGIVQKRYAFPNASPKTRTTVKYGVQTLSSVSDAIIFLFLGTLAISDKYDFDWQFILWTLFLCLSIRFISVFALSWIVNKVRVKPISFKEQFIMAYGGLRGAVGFSLAALISDDKSYKNMVVTTTIIVIFFTVFIQGSTIKLFVNKLHIQRKAKKDRSVGKFVNNKLIDQVMAGVEAITGHVSKYTILKTLEQFDTNHVKKVLINKGTLDVMQRKLQSATMDEHYARLYGPTVLVTGSKLSTICKDPTYKETIEASSTELLNTVEKGDRPYDQDSLSLAFKNTPFELYTRRFNRKGDTSEEILRQLDNKKRTASLIGRQIVEEDAQKLALSRSLSSQTDKTNLSKRVTARMRWGDASSKTAAIALIKREYADAKLKLKTSNEPNDQGMP</sequence>
<evidence type="ECO:0000313" key="15">
    <source>
        <dbReference type="Proteomes" id="UP000595437"/>
    </source>
</evidence>
<keyword evidence="4 11" id="KW-1133">Transmembrane helix</keyword>
<evidence type="ECO:0000259" key="13">
    <source>
        <dbReference type="Pfam" id="PF00999"/>
    </source>
</evidence>
<reference evidence="15" key="1">
    <citation type="submission" date="2021-01" db="EMBL/GenBank/DDBJ databases">
        <title>Caligus Genome Assembly.</title>
        <authorList>
            <person name="Gallardo-Escarate C."/>
        </authorList>
    </citation>
    <scope>NUCLEOTIDE SEQUENCE [LARGE SCALE GENOMIC DNA]</scope>
</reference>
<keyword evidence="2 9" id="KW-0813">Transport</keyword>
<dbReference type="PANTHER" id="PTHR10110:SF126">
    <property type="entry name" value="NA(+)_H(+) EXCHANGER PROTEIN 7"/>
    <property type="match status" value="1"/>
</dbReference>
<keyword evidence="6 9" id="KW-0406">Ion transport</keyword>
<evidence type="ECO:0000313" key="14">
    <source>
        <dbReference type="EMBL" id="QQP55214.1"/>
    </source>
</evidence>
<feature type="signal peptide" evidence="12">
    <location>
        <begin position="1"/>
        <end position="22"/>
    </location>
</feature>
<dbReference type="GO" id="GO:0051453">
    <property type="term" value="P:regulation of intracellular pH"/>
    <property type="evidence" value="ECO:0007669"/>
    <property type="project" value="TreeGrafter"/>
</dbReference>
<feature type="transmembrane region" description="Helical" evidence="11">
    <location>
        <begin position="349"/>
        <end position="371"/>
    </location>
</feature>
<evidence type="ECO:0000256" key="11">
    <source>
        <dbReference type="SAM" id="Phobius"/>
    </source>
</evidence>
<evidence type="ECO:0000256" key="3">
    <source>
        <dbReference type="ARBA" id="ARBA00022692"/>
    </source>
</evidence>
<feature type="transmembrane region" description="Helical" evidence="11">
    <location>
        <begin position="223"/>
        <end position="244"/>
    </location>
</feature>
<dbReference type="GO" id="GO:0015385">
    <property type="term" value="F:sodium:proton antiporter activity"/>
    <property type="evidence" value="ECO:0007669"/>
    <property type="project" value="InterPro"/>
</dbReference>
<dbReference type="Pfam" id="PF00999">
    <property type="entry name" value="Na_H_Exchanger"/>
    <property type="match status" value="1"/>
</dbReference>
<feature type="transmembrane region" description="Helical" evidence="11">
    <location>
        <begin position="297"/>
        <end position="314"/>
    </location>
</feature>
<dbReference type="EMBL" id="CP045894">
    <property type="protein sequence ID" value="QQP55214.1"/>
    <property type="molecule type" value="Genomic_DNA"/>
</dbReference>
<evidence type="ECO:0000256" key="1">
    <source>
        <dbReference type="ARBA" id="ARBA00004141"/>
    </source>
</evidence>
<feature type="region of interest" description="Disordered" evidence="10">
    <location>
        <begin position="28"/>
        <end position="49"/>
    </location>
</feature>
<evidence type="ECO:0000256" key="10">
    <source>
        <dbReference type="SAM" id="MobiDB-lite"/>
    </source>
</evidence>
<feature type="transmembrane region" description="Helical" evidence="11">
    <location>
        <begin position="67"/>
        <end position="86"/>
    </location>
</feature>
<dbReference type="GO" id="GO:0005886">
    <property type="term" value="C:plasma membrane"/>
    <property type="evidence" value="ECO:0007669"/>
    <property type="project" value="TreeGrafter"/>
</dbReference>
<organism evidence="14 15">
    <name type="scientific">Caligus rogercresseyi</name>
    <name type="common">Sea louse</name>
    <dbReference type="NCBI Taxonomy" id="217165"/>
    <lineage>
        <taxon>Eukaryota</taxon>
        <taxon>Metazoa</taxon>
        <taxon>Ecdysozoa</taxon>
        <taxon>Arthropoda</taxon>
        <taxon>Crustacea</taxon>
        <taxon>Multicrustacea</taxon>
        <taxon>Hexanauplia</taxon>
        <taxon>Copepoda</taxon>
        <taxon>Siphonostomatoida</taxon>
        <taxon>Caligidae</taxon>
        <taxon>Caligus</taxon>
    </lineage>
</organism>
<comment type="subcellular location">
    <subcellularLocation>
        <location evidence="1">Membrane</location>
        <topology evidence="1">Multi-pass membrane protein</topology>
    </subcellularLocation>
</comment>
<feature type="transmembrane region" description="Helical" evidence="11">
    <location>
        <begin position="264"/>
        <end position="290"/>
    </location>
</feature>
<dbReference type="NCBIfam" id="TIGR00840">
    <property type="entry name" value="b_cpa1"/>
    <property type="match status" value="1"/>
</dbReference>
<evidence type="ECO:0000256" key="4">
    <source>
        <dbReference type="ARBA" id="ARBA00022989"/>
    </source>
</evidence>
<dbReference type="Proteomes" id="UP000595437">
    <property type="component" value="Chromosome 5"/>
</dbReference>
<keyword evidence="8 9" id="KW-0739">Sodium transport</keyword>
<dbReference type="GO" id="GO:0098719">
    <property type="term" value="P:sodium ion import across plasma membrane"/>
    <property type="evidence" value="ECO:0007669"/>
    <property type="project" value="TreeGrafter"/>
</dbReference>
<feature type="transmembrane region" description="Helical" evidence="11">
    <location>
        <begin position="98"/>
        <end position="117"/>
    </location>
</feature>
<proteinExistence type="inferred from homology"/>
<evidence type="ECO:0000256" key="8">
    <source>
        <dbReference type="ARBA" id="ARBA00023201"/>
    </source>
</evidence>
<dbReference type="AlphaFoldDB" id="A0A7T8KG09"/>
<evidence type="ECO:0000256" key="7">
    <source>
        <dbReference type="ARBA" id="ARBA00023136"/>
    </source>
</evidence>
<feature type="domain" description="Cation/H+ exchanger transmembrane" evidence="13">
    <location>
        <begin position="81"/>
        <end position="474"/>
    </location>
</feature>
<dbReference type="OrthoDB" id="196264at2759"/>
<evidence type="ECO:0000256" key="2">
    <source>
        <dbReference type="ARBA" id="ARBA00022448"/>
    </source>
</evidence>
<keyword evidence="5" id="KW-0915">Sodium</keyword>
<keyword evidence="9" id="KW-0050">Antiport</keyword>
<comment type="similarity">
    <text evidence="9">Belongs to the monovalent cation:proton antiporter 1 (CPA1) transporter (TC 2.A.36) family.</text>
</comment>
<feature type="transmembrane region" description="Helical" evidence="11">
    <location>
        <begin position="451"/>
        <end position="472"/>
    </location>
</feature>
<protein>
    <recommendedName>
        <fullName evidence="9">Sodium/hydrogen exchanger</fullName>
    </recommendedName>
</protein>
<evidence type="ECO:0000256" key="6">
    <source>
        <dbReference type="ARBA" id="ARBA00023065"/>
    </source>
</evidence>
<dbReference type="PANTHER" id="PTHR10110">
    <property type="entry name" value="SODIUM/HYDROGEN EXCHANGER"/>
    <property type="match status" value="1"/>
</dbReference>
<name>A0A7T8KG09_CALRO</name>
<keyword evidence="7 11" id="KW-0472">Membrane</keyword>
<dbReference type="InterPro" id="IPR018422">
    <property type="entry name" value="Cation/H_exchanger_CPA1"/>
</dbReference>
<dbReference type="InterPro" id="IPR004709">
    <property type="entry name" value="NaH_exchanger"/>
</dbReference>
<dbReference type="Gene3D" id="6.10.140.1330">
    <property type="match status" value="1"/>
</dbReference>
<feature type="chain" id="PRO_5030522397" description="Sodium/hydrogen exchanger" evidence="12">
    <location>
        <begin position="23"/>
        <end position="717"/>
    </location>
</feature>
<feature type="transmembrane region" description="Helical" evidence="11">
    <location>
        <begin position="383"/>
        <end position="407"/>
    </location>
</feature>